<sequence>MLLRPFSFALMLWVAGCATSPYVGQEARTIKTLSEKETADLLAGAGMGLAKAAELNGYPGPMHVLELSSQLALSPSQLSAVEATLKTHKAEARALGMEVVTLEQELNRLFANKQASAAQVDALTERLAAASGRLRASHLKAHVTITSVLTPEQVAKYAELRGYSGAGKSGHHS</sequence>
<evidence type="ECO:0008006" key="3">
    <source>
        <dbReference type="Google" id="ProtNLM"/>
    </source>
</evidence>
<accession>A0A6M4H5B0</accession>
<name>A0A6M4H5B0_9PROT</name>
<reference evidence="1 2" key="1">
    <citation type="submission" date="2020-04" db="EMBL/GenBank/DDBJ databases">
        <title>Usitatibacter rugosus gen. nov., sp. nov. and Usitatibacter palustris sp. nov., novel members of Usitatibacteraceae fam. nov. within the order Nitrosomonadales isolated from soil.</title>
        <authorList>
            <person name="Huber K.J."/>
            <person name="Neumann-Schaal M."/>
            <person name="Geppert A."/>
            <person name="Luckner M."/>
            <person name="Wanner G."/>
            <person name="Overmann J."/>
        </authorList>
    </citation>
    <scope>NUCLEOTIDE SEQUENCE [LARGE SCALE GENOMIC DNA]</scope>
    <source>
        <strain evidence="1 2">Swamp67</strain>
    </source>
</reference>
<dbReference type="Pfam" id="PF13801">
    <property type="entry name" value="Metal_resist"/>
    <property type="match status" value="1"/>
</dbReference>
<gene>
    <name evidence="1" type="ORF">DSM104440_01654</name>
</gene>
<dbReference type="InParanoid" id="A0A6M4H5B0"/>
<dbReference type="AlphaFoldDB" id="A0A6M4H5B0"/>
<evidence type="ECO:0000313" key="2">
    <source>
        <dbReference type="Proteomes" id="UP000503096"/>
    </source>
</evidence>
<keyword evidence="2" id="KW-1185">Reference proteome</keyword>
<dbReference type="PROSITE" id="PS51257">
    <property type="entry name" value="PROKAR_LIPOPROTEIN"/>
    <property type="match status" value="1"/>
</dbReference>
<dbReference type="Gene3D" id="1.20.120.1490">
    <property type="match status" value="1"/>
</dbReference>
<evidence type="ECO:0000313" key="1">
    <source>
        <dbReference type="EMBL" id="QJR14841.1"/>
    </source>
</evidence>
<dbReference type="InterPro" id="IPR025961">
    <property type="entry name" value="Metal_resist"/>
</dbReference>
<dbReference type="RefSeq" id="WP_171161569.1">
    <property type="nucleotide sequence ID" value="NZ_CP053073.1"/>
</dbReference>
<proteinExistence type="predicted"/>
<organism evidence="1 2">
    <name type="scientific">Usitatibacter palustris</name>
    <dbReference type="NCBI Taxonomy" id="2732487"/>
    <lineage>
        <taxon>Bacteria</taxon>
        <taxon>Pseudomonadati</taxon>
        <taxon>Pseudomonadota</taxon>
        <taxon>Betaproteobacteria</taxon>
        <taxon>Nitrosomonadales</taxon>
        <taxon>Usitatibacteraceae</taxon>
        <taxon>Usitatibacter</taxon>
    </lineage>
</organism>
<dbReference type="Proteomes" id="UP000503096">
    <property type="component" value="Chromosome"/>
</dbReference>
<protein>
    <recommendedName>
        <fullName evidence="3">Periplasmic heavy metal sensor</fullName>
    </recommendedName>
</protein>
<dbReference type="KEGG" id="upl:DSM104440_01654"/>
<dbReference type="EMBL" id="CP053073">
    <property type="protein sequence ID" value="QJR14841.1"/>
    <property type="molecule type" value="Genomic_DNA"/>
</dbReference>